<gene>
    <name evidence="2" type="ORF">A5640_12895</name>
</gene>
<dbReference type="SUPFAM" id="SSF46785">
    <property type="entry name" value="Winged helix' DNA-binding domain"/>
    <property type="match status" value="1"/>
</dbReference>
<name>A0A1A3KJT1_MYCAS</name>
<dbReference type="RefSeq" id="WP_065140240.1">
    <property type="nucleotide sequence ID" value="NZ_LZLM01000073.1"/>
</dbReference>
<sequence>MSISPVEEIVADCVAFRTRLLGRAMTGLYDRALEGHDLSIAQLNLLATLGKVGPCSPARLGQLLMLDRSTVSRNLSPLLKQGWVAAVSSDAKGIREIELTSLGRKKIHAVVPAWRRAQHQAAALLGAQGVNAVKALASTVGDLPTD</sequence>
<evidence type="ECO:0000313" key="3">
    <source>
        <dbReference type="Proteomes" id="UP000093925"/>
    </source>
</evidence>
<dbReference type="EMBL" id="LZLM01000073">
    <property type="protein sequence ID" value="OBJ85270.1"/>
    <property type="molecule type" value="Genomic_DNA"/>
</dbReference>
<dbReference type="SMART" id="SM00347">
    <property type="entry name" value="HTH_MARR"/>
    <property type="match status" value="1"/>
</dbReference>
<dbReference type="AlphaFoldDB" id="A0A1A3KJT1"/>
<proteinExistence type="predicted"/>
<protein>
    <submittedName>
        <fullName evidence="2">MarR family transcriptional regulator</fullName>
    </submittedName>
</protein>
<dbReference type="Gene3D" id="1.10.10.10">
    <property type="entry name" value="Winged helix-like DNA-binding domain superfamily/Winged helix DNA-binding domain"/>
    <property type="match status" value="1"/>
</dbReference>
<dbReference type="InterPro" id="IPR000835">
    <property type="entry name" value="HTH_MarR-typ"/>
</dbReference>
<dbReference type="Proteomes" id="UP000093925">
    <property type="component" value="Unassembled WGS sequence"/>
</dbReference>
<dbReference type="InterPro" id="IPR036390">
    <property type="entry name" value="WH_DNA-bd_sf"/>
</dbReference>
<feature type="domain" description="HTH marR-type" evidence="1">
    <location>
        <begin position="31"/>
        <end position="130"/>
    </location>
</feature>
<reference evidence="2 3" key="1">
    <citation type="submission" date="2016-06" db="EMBL/GenBank/DDBJ databases">
        <authorList>
            <person name="Kjaerup R.B."/>
            <person name="Dalgaard T.S."/>
            <person name="Juul-Madsen H.R."/>
        </authorList>
    </citation>
    <scope>NUCLEOTIDE SEQUENCE [LARGE SCALE GENOMIC DNA]</scope>
    <source>
        <strain evidence="2 3">1276495.2</strain>
    </source>
</reference>
<comment type="caution">
    <text evidence="2">The sequence shown here is derived from an EMBL/GenBank/DDBJ whole genome shotgun (WGS) entry which is preliminary data.</text>
</comment>
<dbReference type="InterPro" id="IPR036388">
    <property type="entry name" value="WH-like_DNA-bd_sf"/>
</dbReference>
<evidence type="ECO:0000259" key="1">
    <source>
        <dbReference type="SMART" id="SM00347"/>
    </source>
</evidence>
<organism evidence="2 3">
    <name type="scientific">Mycobacterium asiaticum</name>
    <dbReference type="NCBI Taxonomy" id="1790"/>
    <lineage>
        <taxon>Bacteria</taxon>
        <taxon>Bacillati</taxon>
        <taxon>Actinomycetota</taxon>
        <taxon>Actinomycetes</taxon>
        <taxon>Mycobacteriales</taxon>
        <taxon>Mycobacteriaceae</taxon>
        <taxon>Mycobacterium</taxon>
    </lineage>
</organism>
<accession>A0A1A3KJT1</accession>
<dbReference type="GO" id="GO:0003700">
    <property type="term" value="F:DNA-binding transcription factor activity"/>
    <property type="evidence" value="ECO:0007669"/>
    <property type="project" value="InterPro"/>
</dbReference>
<evidence type="ECO:0000313" key="2">
    <source>
        <dbReference type="EMBL" id="OBJ85270.1"/>
    </source>
</evidence>
<dbReference type="Pfam" id="PF12802">
    <property type="entry name" value="MarR_2"/>
    <property type="match status" value="1"/>
</dbReference>